<dbReference type="AlphaFoldDB" id="A0A3B1DPA9"/>
<protein>
    <submittedName>
        <fullName evidence="1">Uncharacterized protein</fullName>
    </submittedName>
</protein>
<dbReference type="EMBL" id="UOGK01000431">
    <property type="protein sequence ID" value="VAX40691.1"/>
    <property type="molecule type" value="Genomic_DNA"/>
</dbReference>
<sequence length="60" mass="6456">MKKPLMIVTVAAAACLGAPMAVAQEHIPGKVEIAFNRYYDYAQLVDSMQAIAAAYPEIVT</sequence>
<proteinExistence type="predicted"/>
<dbReference type="PROSITE" id="PS51257">
    <property type="entry name" value="PROKAR_LIPOPROTEIN"/>
    <property type="match status" value="1"/>
</dbReference>
<organism evidence="1">
    <name type="scientific">hydrothermal vent metagenome</name>
    <dbReference type="NCBI Taxonomy" id="652676"/>
    <lineage>
        <taxon>unclassified sequences</taxon>
        <taxon>metagenomes</taxon>
        <taxon>ecological metagenomes</taxon>
    </lineage>
</organism>
<name>A0A3B1DPA9_9ZZZZ</name>
<gene>
    <name evidence="1" type="ORF">MNBD_PLANCTO03-1491</name>
</gene>
<accession>A0A3B1DPA9</accession>
<reference evidence="1" key="1">
    <citation type="submission" date="2018-06" db="EMBL/GenBank/DDBJ databases">
        <authorList>
            <person name="Zhirakovskaya E."/>
        </authorList>
    </citation>
    <scope>NUCLEOTIDE SEQUENCE</scope>
</reference>
<feature type="non-terminal residue" evidence="1">
    <location>
        <position position="60"/>
    </location>
</feature>
<evidence type="ECO:0000313" key="1">
    <source>
        <dbReference type="EMBL" id="VAX40691.1"/>
    </source>
</evidence>